<keyword evidence="4" id="KW-1185">Reference proteome</keyword>
<evidence type="ECO:0000313" key="4">
    <source>
        <dbReference type="Proteomes" id="UP000198625"/>
    </source>
</evidence>
<name>A0A1H3M3Z8_9FIRM</name>
<protein>
    <submittedName>
        <fullName evidence="3">Uncharacterized protein</fullName>
    </submittedName>
</protein>
<proteinExistence type="predicted"/>
<gene>
    <name evidence="3" type="ORF">SAMN05660462_00705</name>
</gene>
<dbReference type="Proteomes" id="UP000198625">
    <property type="component" value="Unassembled WGS sequence"/>
</dbReference>
<sequence length="452" mass="51169">MKSNLRGLLLRSVALLAGGALVGFAFLINIDTHSWFTSKAMQEVKVTAATTSDILEHFAIEKDSKGNAIAIEIRKKENLDHSPILYFSVEGEAEDYVLHINPVKLEQQNTYIIPIEPNINPVQWVDLTSPWKGEKTGTIKIKYLNEYINEEMSISFTHAYLRQKLLEDINRKGVGIERISDGKALEEATDLITFISESFEWEENNKGMRMLSLESDSIYDIERFSIGSEIENIDSIEVDRFIVSSNMILALTPHQSQIISAISYKLLPHIERLYGTIEDLVAILNEKLIEIGILRAQVEEQGIKIEEQLGKIEEQRARIEELEKKEQELTEKNEELDKENLGLIDDIEALNKDKESLYGDIEALASRNSTLSSENTDIARENSQLRAEIDRLNRQIEELRSNSGGGGNTPEVPKEPEAPETPDIPEGPENPEVPQEPEKPEEEKPIQEPKEP</sequence>
<keyword evidence="2" id="KW-0472">Membrane</keyword>
<dbReference type="STRING" id="415015.SAMN05660462_00705"/>
<evidence type="ECO:0000313" key="3">
    <source>
        <dbReference type="EMBL" id="SDY70745.1"/>
    </source>
</evidence>
<dbReference type="AlphaFoldDB" id="A0A1H3M3Z8"/>
<evidence type="ECO:0000256" key="2">
    <source>
        <dbReference type="SAM" id="Phobius"/>
    </source>
</evidence>
<dbReference type="Gene3D" id="1.10.287.1490">
    <property type="match status" value="1"/>
</dbReference>
<feature type="transmembrane region" description="Helical" evidence="2">
    <location>
        <begin position="12"/>
        <end position="30"/>
    </location>
</feature>
<keyword evidence="2" id="KW-0812">Transmembrane</keyword>
<feature type="compositionally biased region" description="Basic and acidic residues" evidence="1">
    <location>
        <begin position="436"/>
        <end position="452"/>
    </location>
</feature>
<dbReference type="EMBL" id="FNQE01000005">
    <property type="protein sequence ID" value="SDY70745.1"/>
    <property type="molecule type" value="Genomic_DNA"/>
</dbReference>
<accession>A0A1H3M3Z8</accession>
<evidence type="ECO:0000256" key="1">
    <source>
        <dbReference type="SAM" id="MobiDB-lite"/>
    </source>
</evidence>
<keyword evidence="2" id="KW-1133">Transmembrane helix</keyword>
<feature type="region of interest" description="Disordered" evidence="1">
    <location>
        <begin position="398"/>
        <end position="452"/>
    </location>
</feature>
<organism evidence="3 4">
    <name type="scientific">Proteiniborus ethanoligenes</name>
    <dbReference type="NCBI Taxonomy" id="415015"/>
    <lineage>
        <taxon>Bacteria</taxon>
        <taxon>Bacillati</taxon>
        <taxon>Bacillota</taxon>
        <taxon>Clostridia</taxon>
        <taxon>Eubacteriales</taxon>
        <taxon>Proteiniborus</taxon>
    </lineage>
</organism>
<dbReference type="RefSeq" id="WP_091727301.1">
    <property type="nucleotide sequence ID" value="NZ_FNQE01000005.1"/>
</dbReference>
<reference evidence="3 4" key="1">
    <citation type="submission" date="2016-10" db="EMBL/GenBank/DDBJ databases">
        <authorList>
            <person name="de Groot N.N."/>
        </authorList>
    </citation>
    <scope>NUCLEOTIDE SEQUENCE [LARGE SCALE GENOMIC DNA]</scope>
    <source>
        <strain evidence="3 4">DSM 21650</strain>
    </source>
</reference>